<comment type="caution">
    <text evidence="1">The sequence shown here is derived from an EMBL/GenBank/DDBJ whole genome shotgun (WGS) entry which is preliminary data.</text>
</comment>
<dbReference type="AlphaFoldDB" id="A0A9W7FZF3"/>
<dbReference type="OrthoDB" id="198879at2759"/>
<protein>
    <submittedName>
        <fullName evidence="1">Uncharacterized protein</fullName>
    </submittedName>
</protein>
<reference evidence="1" key="1">
    <citation type="submission" date="2022-07" db="EMBL/GenBank/DDBJ databases">
        <title>Genome analysis of Parmales, a sister group of diatoms, reveals the evolutionary specialization of diatoms from phago-mixotrophs to photoautotrophs.</title>
        <authorList>
            <person name="Ban H."/>
            <person name="Sato S."/>
            <person name="Yoshikawa S."/>
            <person name="Kazumasa Y."/>
            <person name="Nakamura Y."/>
            <person name="Ichinomiya M."/>
            <person name="Saitoh K."/>
            <person name="Sato N."/>
            <person name="Blanc-Mathieu R."/>
            <person name="Endo H."/>
            <person name="Kuwata A."/>
            <person name="Ogata H."/>
        </authorList>
    </citation>
    <scope>NUCLEOTIDE SEQUENCE</scope>
</reference>
<organism evidence="1 2">
    <name type="scientific">Triparma retinervis</name>
    <dbReference type="NCBI Taxonomy" id="2557542"/>
    <lineage>
        <taxon>Eukaryota</taxon>
        <taxon>Sar</taxon>
        <taxon>Stramenopiles</taxon>
        <taxon>Ochrophyta</taxon>
        <taxon>Bolidophyceae</taxon>
        <taxon>Parmales</taxon>
        <taxon>Triparmaceae</taxon>
        <taxon>Triparma</taxon>
    </lineage>
</organism>
<evidence type="ECO:0000313" key="2">
    <source>
        <dbReference type="Proteomes" id="UP001165082"/>
    </source>
</evidence>
<dbReference type="EMBL" id="BRXZ01008353">
    <property type="protein sequence ID" value="GMI25087.1"/>
    <property type="molecule type" value="Genomic_DNA"/>
</dbReference>
<proteinExistence type="predicted"/>
<sequence length="163" mass="18066">MSARSNGFFFSAESCPCPYKSASVSVPGRHRSSIVIMWADKRDVGKKKRLAAKKKKERKERLHEEEAGFVEGVAAPRITSDNVGGIGMRKQLAYVKAYNKMVSSPGVSFTKKSQFHRKAITSDPDSDADLRRQQSQDIMAVVGRGSTPLVLVDGYNLLMKSKR</sequence>
<name>A0A9W7FZF3_9STRA</name>
<dbReference type="Proteomes" id="UP001165082">
    <property type="component" value="Unassembled WGS sequence"/>
</dbReference>
<evidence type="ECO:0000313" key="1">
    <source>
        <dbReference type="EMBL" id="GMI25087.1"/>
    </source>
</evidence>
<accession>A0A9W7FZF3</accession>
<keyword evidence="2" id="KW-1185">Reference proteome</keyword>
<gene>
    <name evidence="1" type="ORF">TrRE_jg762</name>
</gene>